<protein>
    <submittedName>
        <fullName evidence="2">Uncharacterized protein</fullName>
    </submittedName>
</protein>
<dbReference type="Proteomes" id="UP001066276">
    <property type="component" value="Chromosome 10"/>
</dbReference>
<accession>A0AAV7M2Q3</accession>
<proteinExistence type="predicted"/>
<comment type="caution">
    <text evidence="2">The sequence shown here is derived from an EMBL/GenBank/DDBJ whole genome shotgun (WGS) entry which is preliminary data.</text>
</comment>
<feature type="compositionally biased region" description="Basic and acidic residues" evidence="1">
    <location>
        <begin position="207"/>
        <end position="218"/>
    </location>
</feature>
<keyword evidence="3" id="KW-1185">Reference proteome</keyword>
<dbReference type="EMBL" id="JANPWB010000014">
    <property type="protein sequence ID" value="KAJ1097493.1"/>
    <property type="molecule type" value="Genomic_DNA"/>
</dbReference>
<evidence type="ECO:0000313" key="3">
    <source>
        <dbReference type="Proteomes" id="UP001066276"/>
    </source>
</evidence>
<evidence type="ECO:0000313" key="2">
    <source>
        <dbReference type="EMBL" id="KAJ1097493.1"/>
    </source>
</evidence>
<feature type="compositionally biased region" description="Gly residues" evidence="1">
    <location>
        <begin position="189"/>
        <end position="202"/>
    </location>
</feature>
<gene>
    <name evidence="2" type="ORF">NDU88_002611</name>
</gene>
<evidence type="ECO:0000256" key="1">
    <source>
        <dbReference type="SAM" id="MobiDB-lite"/>
    </source>
</evidence>
<reference evidence="2" key="1">
    <citation type="journal article" date="2022" name="bioRxiv">
        <title>Sequencing and chromosome-scale assembly of the giantPleurodeles waltlgenome.</title>
        <authorList>
            <person name="Brown T."/>
            <person name="Elewa A."/>
            <person name="Iarovenko S."/>
            <person name="Subramanian E."/>
            <person name="Araus A.J."/>
            <person name="Petzold A."/>
            <person name="Susuki M."/>
            <person name="Suzuki K.-i.T."/>
            <person name="Hayashi T."/>
            <person name="Toyoda A."/>
            <person name="Oliveira C."/>
            <person name="Osipova E."/>
            <person name="Leigh N.D."/>
            <person name="Simon A."/>
            <person name="Yun M.H."/>
        </authorList>
    </citation>
    <scope>NUCLEOTIDE SEQUENCE</scope>
    <source>
        <strain evidence="2">20211129_DDA</strain>
        <tissue evidence="2">Liver</tissue>
    </source>
</reference>
<organism evidence="2 3">
    <name type="scientific">Pleurodeles waltl</name>
    <name type="common">Iberian ribbed newt</name>
    <dbReference type="NCBI Taxonomy" id="8319"/>
    <lineage>
        <taxon>Eukaryota</taxon>
        <taxon>Metazoa</taxon>
        <taxon>Chordata</taxon>
        <taxon>Craniata</taxon>
        <taxon>Vertebrata</taxon>
        <taxon>Euteleostomi</taxon>
        <taxon>Amphibia</taxon>
        <taxon>Batrachia</taxon>
        <taxon>Caudata</taxon>
        <taxon>Salamandroidea</taxon>
        <taxon>Salamandridae</taxon>
        <taxon>Pleurodelinae</taxon>
        <taxon>Pleurodeles</taxon>
    </lineage>
</organism>
<feature type="region of interest" description="Disordered" evidence="1">
    <location>
        <begin position="134"/>
        <end position="154"/>
    </location>
</feature>
<dbReference type="AlphaFoldDB" id="A0AAV7M2Q3"/>
<name>A0AAV7M2Q3_PLEWA</name>
<sequence>MFSSRRLVTRDVCRSKSPRGPGAAEAGRPYGPNSGGGPCARTPGAQGLSWCGCGGRSLFASARRVRSPGKGGGRARVEGCGLGREGEGWEAGSGVLRASLGVGRGALRLRMGAEEQRTTLGEVRWGRRTAWGPRRTKQAVRARRPSPLRGRAQGQARAWLGWGAQRPYVTGRRERGSPWEVGPEALRGQQGGAGFGSGGMGAGFYEEVARTGGPRDPKVPISVKSPTMLQ</sequence>
<feature type="region of interest" description="Disordered" evidence="1">
    <location>
        <begin position="173"/>
        <end position="230"/>
    </location>
</feature>
<feature type="region of interest" description="Disordered" evidence="1">
    <location>
        <begin position="1"/>
        <end position="38"/>
    </location>
</feature>
<feature type="compositionally biased region" description="Basic residues" evidence="1">
    <location>
        <begin position="134"/>
        <end position="146"/>
    </location>
</feature>